<dbReference type="PANTHER" id="PTHR11390">
    <property type="entry name" value="PROKARYOTIC DNA TOPOISOMERASE"/>
    <property type="match status" value="1"/>
</dbReference>
<evidence type="ECO:0000259" key="14">
    <source>
        <dbReference type="PROSITE" id="PS52039"/>
    </source>
</evidence>
<dbReference type="CDD" id="cd00186">
    <property type="entry name" value="TOP1Ac"/>
    <property type="match status" value="1"/>
</dbReference>
<keyword evidence="5 10" id="KW-0863">Zinc-finger</keyword>
<dbReference type="InterPro" id="IPR013497">
    <property type="entry name" value="Topo_IA_cen"/>
</dbReference>
<dbReference type="PANTHER" id="PTHR11390:SF21">
    <property type="entry name" value="DNA TOPOISOMERASE 3-ALPHA"/>
    <property type="match status" value="1"/>
</dbReference>
<dbReference type="GO" id="GO:0005634">
    <property type="term" value="C:nucleus"/>
    <property type="evidence" value="ECO:0007669"/>
    <property type="project" value="TreeGrafter"/>
</dbReference>
<dbReference type="SMART" id="SM00437">
    <property type="entry name" value="TOP1Ac"/>
    <property type="match status" value="1"/>
</dbReference>
<dbReference type="Gene3D" id="2.70.20.10">
    <property type="entry name" value="Topoisomerase I, domain 3"/>
    <property type="match status" value="1"/>
</dbReference>
<keyword evidence="9 15" id="KW-0413">Isomerase</keyword>
<dbReference type="GO" id="GO:0006265">
    <property type="term" value="P:DNA topological change"/>
    <property type="evidence" value="ECO:0007669"/>
    <property type="project" value="InterPro"/>
</dbReference>
<dbReference type="GO" id="GO:0006281">
    <property type="term" value="P:DNA repair"/>
    <property type="evidence" value="ECO:0007669"/>
    <property type="project" value="TreeGrafter"/>
</dbReference>
<evidence type="ECO:0000256" key="8">
    <source>
        <dbReference type="ARBA" id="ARBA00023125"/>
    </source>
</evidence>
<dbReference type="PRINTS" id="PR00417">
    <property type="entry name" value="PRTPISMRASEI"/>
</dbReference>
<dbReference type="GO" id="GO:0003677">
    <property type="term" value="F:DNA binding"/>
    <property type="evidence" value="ECO:0007669"/>
    <property type="project" value="UniProtKB-KW"/>
</dbReference>
<keyword evidence="4" id="KW-0479">Metal-binding</keyword>
<dbReference type="GO" id="GO:0031422">
    <property type="term" value="C:RecQ family helicase-topoisomerase III complex"/>
    <property type="evidence" value="ECO:0007669"/>
    <property type="project" value="TreeGrafter"/>
</dbReference>
<feature type="compositionally biased region" description="Gly residues" evidence="11">
    <location>
        <begin position="988"/>
        <end position="1012"/>
    </location>
</feature>
<name>A0A433QWP3_9FUNG</name>
<dbReference type="EC" id="5.6.2.1" evidence="3"/>
<keyword evidence="7" id="KW-0799">Topoisomerase</keyword>
<dbReference type="FunFam" id="3.40.50.140:FF:000005">
    <property type="entry name" value="DNA topoisomerase"/>
    <property type="match status" value="1"/>
</dbReference>
<keyword evidence="6" id="KW-0862">Zinc</keyword>
<comment type="similarity">
    <text evidence="2">Belongs to the type IA topoisomerase family.</text>
</comment>
<dbReference type="Pfam" id="PF01131">
    <property type="entry name" value="Topoisom_bac"/>
    <property type="match status" value="1"/>
</dbReference>
<evidence type="ECO:0000256" key="7">
    <source>
        <dbReference type="ARBA" id="ARBA00023029"/>
    </source>
</evidence>
<dbReference type="InterPro" id="IPR013824">
    <property type="entry name" value="Topo_IA_cen_sub1"/>
</dbReference>
<dbReference type="GO" id="GO:0003917">
    <property type="term" value="F:DNA topoisomerase type I (single strand cut, ATP-independent) activity"/>
    <property type="evidence" value="ECO:0007669"/>
    <property type="project" value="UniProtKB-EC"/>
</dbReference>
<dbReference type="Pfam" id="PF01751">
    <property type="entry name" value="Toprim"/>
    <property type="match status" value="1"/>
</dbReference>
<dbReference type="InterPro" id="IPR010666">
    <property type="entry name" value="Znf_GRF"/>
</dbReference>
<feature type="domain" description="Topo IA-type catalytic" evidence="14">
    <location>
        <begin position="204"/>
        <end position="649"/>
    </location>
</feature>
<proteinExistence type="inferred from homology"/>
<dbReference type="InterPro" id="IPR023406">
    <property type="entry name" value="Topo_IA_AS"/>
</dbReference>
<feature type="domain" description="GRF-type" evidence="13">
    <location>
        <begin position="872"/>
        <end position="916"/>
    </location>
</feature>
<dbReference type="Gene3D" id="1.10.460.10">
    <property type="entry name" value="Topoisomerase I, domain 2"/>
    <property type="match status" value="1"/>
</dbReference>
<evidence type="ECO:0000256" key="10">
    <source>
        <dbReference type="PROSITE-ProRule" id="PRU01343"/>
    </source>
</evidence>
<evidence type="ECO:0000256" key="4">
    <source>
        <dbReference type="ARBA" id="ARBA00022723"/>
    </source>
</evidence>
<evidence type="ECO:0000256" key="1">
    <source>
        <dbReference type="ARBA" id="ARBA00000213"/>
    </source>
</evidence>
<evidence type="ECO:0000313" key="15">
    <source>
        <dbReference type="EMBL" id="RUS34219.1"/>
    </source>
</evidence>
<evidence type="ECO:0000256" key="6">
    <source>
        <dbReference type="ARBA" id="ARBA00022833"/>
    </source>
</evidence>
<organism evidence="15 16">
    <name type="scientific">Jimgerdemannia flammicorona</name>
    <dbReference type="NCBI Taxonomy" id="994334"/>
    <lineage>
        <taxon>Eukaryota</taxon>
        <taxon>Fungi</taxon>
        <taxon>Fungi incertae sedis</taxon>
        <taxon>Mucoromycota</taxon>
        <taxon>Mucoromycotina</taxon>
        <taxon>Endogonomycetes</taxon>
        <taxon>Endogonales</taxon>
        <taxon>Endogonaceae</taxon>
        <taxon>Jimgerdemannia</taxon>
    </lineage>
</organism>
<evidence type="ECO:0000256" key="5">
    <source>
        <dbReference type="ARBA" id="ARBA00022771"/>
    </source>
</evidence>
<feature type="domain" description="GRF-type" evidence="13">
    <location>
        <begin position="1067"/>
        <end position="1111"/>
    </location>
</feature>
<dbReference type="SUPFAM" id="SSF56712">
    <property type="entry name" value="Prokaryotic type I DNA topoisomerase"/>
    <property type="match status" value="1"/>
</dbReference>
<dbReference type="EMBL" id="RBNJ01000651">
    <property type="protein sequence ID" value="RUS34219.1"/>
    <property type="molecule type" value="Genomic_DNA"/>
</dbReference>
<dbReference type="InterPro" id="IPR003602">
    <property type="entry name" value="Topo_IA_DNA-bd_dom"/>
</dbReference>
<feature type="domain" description="Toprim" evidence="12">
    <location>
        <begin position="48"/>
        <end position="193"/>
    </location>
</feature>
<evidence type="ECO:0000256" key="2">
    <source>
        <dbReference type="ARBA" id="ARBA00009446"/>
    </source>
</evidence>
<dbReference type="InterPro" id="IPR034144">
    <property type="entry name" value="TOPRIM_TopoIII"/>
</dbReference>
<dbReference type="PROSITE" id="PS51999">
    <property type="entry name" value="ZF_GRF"/>
    <property type="match status" value="3"/>
</dbReference>
<sequence>MRTTSQVFGRRESSSSNCLTYSYLDLAIVWLRELSAPQISAVTAPKMKILCVAEKPSAAKEIAKILSQEQYRSRSTDEKYIRNMDFDYKLSNNQIVQMTMTSVLGHLLELDFASEYRSWRSCAPIALFDAPIVKSVNKNCVKVERNLCAEIRGVQQIMIWTDCDREGEGIGAEVVEVCRKVNPRITVLRASEIHHAARNPIQLDMNQAQAVEARSELDLRIGAAFTRFQTLKFQTMFHELDKKVISYGSCQFPTLGFVVDRFQQIQSFVSEEFWRIDVTYAHPDPAEAGHVVQFNWARGRLFDRLFCFVLYEQCVEQPMARVFKVSGKDTSKWKPYPLTTVEMQKVGVRVLRMSSSKIMEVAERLYTRGLISYPRTETDQFDKGFDFRNMIEKQTGDQHWGQFAQGEVPQLFNVHIHMPLGSFTLSLLDGAFSLPRNGKNNDKAHPPIHPTGYAHDLQNDERHVFEFVVRRFLGSCSKDAKGFETGVKIEIAGEEFDAKGLVVLERNYLDVYTYDKWQGNHIPRFVEGQQFMPTTLEMNDGHTEPPNLLTESDLISMMEKNEIGTDATIADHIKKIQEREYVFKQGNYFHPSTLGIALVLGYDEIGFEKSLSKPFLRREMEANMRQICDGTLTKEDVVRESVEMYRQVYVRATQEVATLQRSLEKYFDHPAEAENEIDFERLGGGDPAEWKIIKKCKCESHQLILKPKTNGGWRICCQNYPDCKEAIRVPDGVVADVVVSERTCTRCTPPGSDPVRRLDVRFVPGKVPPSVPLQYDGCVGGCDETMNEFFTVVRKDAGGHEATQHRGPPTSAIARAFSATSQRNTSNAGRVLTVNNSHQTHPSPLPASVCRGSSSFQNDIRGGSGGDEAPACNCGVPAMQRTVKKEGANQGRQFFACAKLQTDNSRCDFFAWSDQAGGGAGGREGGGRGGGGSFGGSADWPMCYCGRPSVQRTVAKESQNKGRKFYGCAEYKDGGCDFLQWDDENGSSGSGGGSLGWGRSGDAGGSGTGGFGGGNFRGTGRLGINQFGGNAGDDGDELARVDAVSMAPYLNHMKPATNQNAGAKVKCQCGLNCAVRTISKADSPNRGMQFYCCPKESQISRCKFFQLVDGDEAVAVGGSGAAGGSRSGSGGGWGSGIGSSKGECYKCGQVGNNNVRTSSLFHRDSQGTTLMSVQIRLATAAKTEAEEVVEAGSQAGANEGGESGKVVTGMVVAMNRNFSARMESHCRKHKQQIQLGEKLMKREVAQIGFDLNYFIPLDNMVEVFDWSPPPVLEH</sequence>
<comment type="catalytic activity">
    <reaction evidence="1">
        <text>ATP-independent breakage of single-stranded DNA, followed by passage and rejoining.</text>
        <dbReference type="EC" id="5.6.2.1"/>
    </reaction>
</comment>
<reference evidence="15 16" key="1">
    <citation type="journal article" date="2018" name="New Phytol.">
        <title>Phylogenomics of Endogonaceae and evolution of mycorrhizas within Mucoromycota.</title>
        <authorList>
            <person name="Chang Y."/>
            <person name="Desiro A."/>
            <person name="Na H."/>
            <person name="Sandor L."/>
            <person name="Lipzen A."/>
            <person name="Clum A."/>
            <person name="Barry K."/>
            <person name="Grigoriev I.V."/>
            <person name="Martin F.M."/>
            <person name="Stajich J.E."/>
            <person name="Smith M.E."/>
            <person name="Bonito G."/>
            <person name="Spatafora J.W."/>
        </authorList>
    </citation>
    <scope>NUCLEOTIDE SEQUENCE [LARGE SCALE GENOMIC DNA]</scope>
    <source>
        <strain evidence="15 16">AD002</strain>
    </source>
</reference>
<dbReference type="GO" id="GO:0006310">
    <property type="term" value="P:DNA recombination"/>
    <property type="evidence" value="ECO:0007669"/>
    <property type="project" value="TreeGrafter"/>
</dbReference>
<dbReference type="SMART" id="SM00436">
    <property type="entry name" value="TOP1Bc"/>
    <property type="match status" value="1"/>
</dbReference>
<dbReference type="Pfam" id="PF06839">
    <property type="entry name" value="Zn_ribbon_GRF"/>
    <property type="match status" value="3"/>
</dbReference>
<dbReference type="PROSITE" id="PS52039">
    <property type="entry name" value="TOPO_IA_2"/>
    <property type="match status" value="1"/>
</dbReference>
<dbReference type="CDD" id="cd03362">
    <property type="entry name" value="TOPRIM_TopoIA_TopoIII"/>
    <property type="match status" value="1"/>
</dbReference>
<comment type="caution">
    <text evidence="15">The sequence shown here is derived from an EMBL/GenBank/DDBJ whole genome shotgun (WGS) entry which is preliminary data.</text>
</comment>
<evidence type="ECO:0000313" key="16">
    <source>
        <dbReference type="Proteomes" id="UP000274822"/>
    </source>
</evidence>
<protein>
    <recommendedName>
        <fullName evidence="3">DNA topoisomerase</fullName>
        <ecNumber evidence="3">5.6.2.1</ecNumber>
    </recommendedName>
</protein>
<dbReference type="Proteomes" id="UP000274822">
    <property type="component" value="Unassembled WGS sequence"/>
</dbReference>
<dbReference type="FunFam" id="1.10.290.10:FF:000001">
    <property type="entry name" value="DNA topoisomerase"/>
    <property type="match status" value="1"/>
</dbReference>
<evidence type="ECO:0000256" key="3">
    <source>
        <dbReference type="ARBA" id="ARBA00012891"/>
    </source>
</evidence>
<keyword evidence="16" id="KW-1185">Reference proteome</keyword>
<dbReference type="InterPro" id="IPR006171">
    <property type="entry name" value="TOPRIM_dom"/>
</dbReference>
<dbReference type="InterPro" id="IPR013826">
    <property type="entry name" value="Topo_IA_cen_sub3"/>
</dbReference>
<gene>
    <name evidence="15" type="ORF">BC938DRAFT_481779</name>
</gene>
<dbReference type="Gene3D" id="3.40.50.140">
    <property type="match status" value="1"/>
</dbReference>
<evidence type="ECO:0000256" key="11">
    <source>
        <dbReference type="SAM" id="MobiDB-lite"/>
    </source>
</evidence>
<dbReference type="InterPro" id="IPR023405">
    <property type="entry name" value="Topo_IA_core_domain"/>
</dbReference>
<accession>A0A433QWP3</accession>
<keyword evidence="8" id="KW-0238">DNA-binding</keyword>
<feature type="domain" description="GRF-type" evidence="13">
    <location>
        <begin position="943"/>
        <end position="985"/>
    </location>
</feature>
<dbReference type="Gene3D" id="1.10.290.10">
    <property type="entry name" value="Topoisomerase I, domain 4"/>
    <property type="match status" value="1"/>
</dbReference>
<dbReference type="PROSITE" id="PS00396">
    <property type="entry name" value="TOPO_IA_1"/>
    <property type="match status" value="1"/>
</dbReference>
<feature type="region of interest" description="Disordered" evidence="11">
    <location>
        <begin position="987"/>
        <end position="1012"/>
    </location>
</feature>
<dbReference type="SMART" id="SM00493">
    <property type="entry name" value="TOPRIM"/>
    <property type="match status" value="1"/>
</dbReference>
<dbReference type="GO" id="GO:0008270">
    <property type="term" value="F:zinc ion binding"/>
    <property type="evidence" value="ECO:0007669"/>
    <property type="project" value="UniProtKB-KW"/>
</dbReference>
<evidence type="ECO:0000256" key="9">
    <source>
        <dbReference type="ARBA" id="ARBA00023235"/>
    </source>
</evidence>
<dbReference type="FunFam" id="2.70.20.10:FF:000004">
    <property type="entry name" value="DNA topoisomerase"/>
    <property type="match status" value="1"/>
</dbReference>
<dbReference type="InterPro" id="IPR000380">
    <property type="entry name" value="Topo_IA"/>
</dbReference>
<dbReference type="InterPro" id="IPR003601">
    <property type="entry name" value="Topo_IA_2"/>
</dbReference>
<dbReference type="AlphaFoldDB" id="A0A433QWP3"/>
<dbReference type="InterPro" id="IPR013825">
    <property type="entry name" value="Topo_IA_cen_sub2"/>
</dbReference>
<dbReference type="PROSITE" id="PS50880">
    <property type="entry name" value="TOPRIM"/>
    <property type="match status" value="1"/>
</dbReference>
<evidence type="ECO:0000259" key="12">
    <source>
        <dbReference type="PROSITE" id="PS50880"/>
    </source>
</evidence>
<evidence type="ECO:0000259" key="13">
    <source>
        <dbReference type="PROSITE" id="PS51999"/>
    </source>
</evidence>